<keyword evidence="3" id="KW-1185">Reference proteome</keyword>
<protein>
    <submittedName>
        <fullName evidence="2">Uncharacterized protein</fullName>
    </submittedName>
</protein>
<feature type="compositionally biased region" description="Basic and acidic residues" evidence="1">
    <location>
        <begin position="13"/>
        <end position="23"/>
    </location>
</feature>
<evidence type="ECO:0000256" key="1">
    <source>
        <dbReference type="SAM" id="MobiDB-lite"/>
    </source>
</evidence>
<comment type="caution">
    <text evidence="2">The sequence shown here is derived from an EMBL/GenBank/DDBJ whole genome shotgun (WGS) entry which is preliminary data.</text>
</comment>
<evidence type="ECO:0000313" key="2">
    <source>
        <dbReference type="EMBL" id="KAK6121662.1"/>
    </source>
</evidence>
<evidence type="ECO:0000313" key="3">
    <source>
        <dbReference type="Proteomes" id="UP001318860"/>
    </source>
</evidence>
<organism evidence="2 3">
    <name type="scientific">Rehmannia glutinosa</name>
    <name type="common">Chinese foxglove</name>
    <dbReference type="NCBI Taxonomy" id="99300"/>
    <lineage>
        <taxon>Eukaryota</taxon>
        <taxon>Viridiplantae</taxon>
        <taxon>Streptophyta</taxon>
        <taxon>Embryophyta</taxon>
        <taxon>Tracheophyta</taxon>
        <taxon>Spermatophyta</taxon>
        <taxon>Magnoliopsida</taxon>
        <taxon>eudicotyledons</taxon>
        <taxon>Gunneridae</taxon>
        <taxon>Pentapetalae</taxon>
        <taxon>asterids</taxon>
        <taxon>lamiids</taxon>
        <taxon>Lamiales</taxon>
        <taxon>Orobanchaceae</taxon>
        <taxon>Rehmannieae</taxon>
        <taxon>Rehmannia</taxon>
    </lineage>
</organism>
<proteinExistence type="predicted"/>
<reference evidence="2 3" key="1">
    <citation type="journal article" date="2021" name="Comput. Struct. Biotechnol. J.">
        <title>De novo genome assembly of the potent medicinal plant Rehmannia glutinosa using nanopore technology.</title>
        <authorList>
            <person name="Ma L."/>
            <person name="Dong C."/>
            <person name="Song C."/>
            <person name="Wang X."/>
            <person name="Zheng X."/>
            <person name="Niu Y."/>
            <person name="Chen S."/>
            <person name="Feng W."/>
        </authorList>
    </citation>
    <scope>NUCLEOTIDE SEQUENCE [LARGE SCALE GENOMIC DNA]</scope>
    <source>
        <strain evidence="2">DH-2019</strain>
    </source>
</reference>
<feature type="region of interest" description="Disordered" evidence="1">
    <location>
        <begin position="13"/>
        <end position="64"/>
    </location>
</feature>
<dbReference type="Proteomes" id="UP001318860">
    <property type="component" value="Unassembled WGS sequence"/>
</dbReference>
<dbReference type="EMBL" id="JABTTQ020002858">
    <property type="protein sequence ID" value="KAK6121662.1"/>
    <property type="molecule type" value="Genomic_DNA"/>
</dbReference>
<sequence length="99" mass="10943">MEGKRRCTVCTVRDRGKEKERGRASGKKKVLGSPPKAAGIKRGLFDEEDYVDDSPEKKKKKRHCADGEIQVADDVDVEGAKDMDITEMAGIATQPRQVP</sequence>
<accession>A0ABR0UH77</accession>
<name>A0ABR0UH77_REHGL</name>
<gene>
    <name evidence="2" type="ORF">DH2020_044589</name>
</gene>